<dbReference type="InterPro" id="IPR002625">
    <property type="entry name" value="Smr_dom"/>
</dbReference>
<dbReference type="InterPro" id="IPR036063">
    <property type="entry name" value="Smr_dom_sf"/>
</dbReference>
<name>A0AA48KQ97_9ALTE</name>
<keyword evidence="2 6" id="KW-0699">rRNA-binding</keyword>
<dbReference type="SUPFAM" id="SSF160443">
    <property type="entry name" value="SMR domain-like"/>
    <property type="match status" value="1"/>
</dbReference>
<dbReference type="Gene3D" id="3.30.1370.110">
    <property type="match status" value="1"/>
</dbReference>
<dbReference type="SMART" id="SM00463">
    <property type="entry name" value="SMR"/>
    <property type="match status" value="1"/>
</dbReference>
<dbReference type="EC" id="3.1.-.-" evidence="6"/>
<gene>
    <name evidence="6" type="primary">smrB</name>
    <name evidence="9" type="ORF">MACH26_30520</name>
</gene>
<keyword evidence="4 6" id="KW-0378">Hydrolase</keyword>
<dbReference type="NCBIfam" id="NF003432">
    <property type="entry name" value="PRK04946.1"/>
    <property type="match status" value="1"/>
</dbReference>
<dbReference type="AlphaFoldDB" id="A0AA48KQ97"/>
<dbReference type="HAMAP" id="MF_01042">
    <property type="entry name" value="SmrB"/>
    <property type="match status" value="1"/>
</dbReference>
<evidence type="ECO:0000256" key="4">
    <source>
        <dbReference type="ARBA" id="ARBA00022801"/>
    </source>
</evidence>
<dbReference type="GO" id="GO:0072344">
    <property type="term" value="P:rescue of stalled ribosome"/>
    <property type="evidence" value="ECO:0007669"/>
    <property type="project" value="UniProtKB-UniRule"/>
</dbReference>
<evidence type="ECO:0000313" key="9">
    <source>
        <dbReference type="EMBL" id="BDX07531.1"/>
    </source>
</evidence>
<dbReference type="PANTHER" id="PTHR35562">
    <property type="entry name" value="DNA ENDONUCLEASE SMRA-RELATED"/>
    <property type="match status" value="1"/>
</dbReference>
<feature type="domain" description="Smr" evidence="8">
    <location>
        <begin position="107"/>
        <end position="182"/>
    </location>
</feature>
<dbReference type="Proteomes" id="UP001333710">
    <property type="component" value="Chromosome"/>
</dbReference>
<keyword evidence="1 6" id="KW-0540">Nuclease</keyword>
<keyword evidence="10" id="KW-1185">Reference proteome</keyword>
<dbReference type="InterPro" id="IPR022990">
    <property type="entry name" value="SmrB-like"/>
</dbReference>
<evidence type="ECO:0000256" key="1">
    <source>
        <dbReference type="ARBA" id="ARBA00022722"/>
    </source>
</evidence>
<proteinExistence type="inferred from homology"/>
<dbReference type="GO" id="GO:0019843">
    <property type="term" value="F:rRNA binding"/>
    <property type="evidence" value="ECO:0007669"/>
    <property type="project" value="UniProtKB-UniRule"/>
</dbReference>
<dbReference type="KEGG" id="pmaw:MACH26_30520"/>
<feature type="region of interest" description="Disordered" evidence="7">
    <location>
        <begin position="27"/>
        <end position="61"/>
    </location>
</feature>
<evidence type="ECO:0000259" key="8">
    <source>
        <dbReference type="PROSITE" id="PS50828"/>
    </source>
</evidence>
<accession>A0AA48KQ97</accession>
<protein>
    <recommendedName>
        <fullName evidence="6">Ribosome rescue factor SmrB</fullName>
        <ecNumber evidence="6">3.1.-.-</ecNumber>
    </recommendedName>
</protein>
<evidence type="ECO:0000256" key="7">
    <source>
        <dbReference type="SAM" id="MobiDB-lite"/>
    </source>
</evidence>
<dbReference type="PROSITE" id="PS50828">
    <property type="entry name" value="SMR"/>
    <property type="match status" value="1"/>
</dbReference>
<evidence type="ECO:0000256" key="2">
    <source>
        <dbReference type="ARBA" id="ARBA00022730"/>
    </source>
</evidence>
<feature type="compositionally biased region" description="Basic and acidic residues" evidence="7">
    <location>
        <begin position="46"/>
        <end position="60"/>
    </location>
</feature>
<organism evidence="9 10">
    <name type="scientific">Planctobacterium marinum</name>
    <dbReference type="NCBI Taxonomy" id="1631968"/>
    <lineage>
        <taxon>Bacteria</taxon>
        <taxon>Pseudomonadati</taxon>
        <taxon>Pseudomonadota</taxon>
        <taxon>Gammaproteobacteria</taxon>
        <taxon>Alteromonadales</taxon>
        <taxon>Alteromonadaceae</taxon>
        <taxon>Planctobacterium</taxon>
    </lineage>
</organism>
<dbReference type="GO" id="GO:0004521">
    <property type="term" value="F:RNA endonuclease activity"/>
    <property type="evidence" value="ECO:0007669"/>
    <property type="project" value="UniProtKB-UniRule"/>
</dbReference>
<evidence type="ECO:0000256" key="3">
    <source>
        <dbReference type="ARBA" id="ARBA00022759"/>
    </source>
</evidence>
<comment type="similarity">
    <text evidence="6">Belongs to the SmrB family.</text>
</comment>
<dbReference type="EMBL" id="AP027272">
    <property type="protein sequence ID" value="BDX07531.1"/>
    <property type="molecule type" value="Genomic_DNA"/>
</dbReference>
<comment type="function">
    <text evidence="6">Acts as a ribosome collision sensor. Detects stalled/collided disomes (pairs of ribosomes where the leading ribosome is stalled and a second ribosome has collided with it) and endonucleolytically cleaves mRNA at the 5' boundary of the stalled ribosome. Stalled/collided disomes form a new interface (primarily via the 30S subunits) that binds SmrB. Cleaved mRNA becomes available for tmRNA ligation, leading to ribosomal subunit dissociation and rescue of stalled ribosomes.</text>
</comment>
<keyword evidence="3 6" id="KW-0255">Endonuclease</keyword>
<keyword evidence="5 6" id="KW-0694">RNA-binding</keyword>
<evidence type="ECO:0000313" key="10">
    <source>
        <dbReference type="Proteomes" id="UP001333710"/>
    </source>
</evidence>
<sequence length="194" mass="22628">MHRKAPGQEFSEDDDLQLFQQAVRGVKPLSQDKVVHPTRPVKQARSHSEKNRRSAQEQRRMRASFQFSDGYEAWFDPNQPVKFSRSKTLSGEVKRLRRGEYPPDLTLDLHGYNREDAKWDIAEFIHTAKKYHHYCVCIVHGIGSRILKQQIPNWLVQHPDVLGFHEAPLEWGGKGALLILLDVQDQESGEWRHR</sequence>
<evidence type="ECO:0000256" key="5">
    <source>
        <dbReference type="ARBA" id="ARBA00022884"/>
    </source>
</evidence>
<dbReference type="Pfam" id="PF01713">
    <property type="entry name" value="Smr"/>
    <property type="match status" value="1"/>
</dbReference>
<evidence type="ECO:0000256" key="6">
    <source>
        <dbReference type="HAMAP-Rule" id="MF_01042"/>
    </source>
</evidence>
<dbReference type="RefSeq" id="WP_338293564.1">
    <property type="nucleotide sequence ID" value="NZ_AP027272.1"/>
</dbReference>
<comment type="subunit">
    <text evidence="6">Associates with collided ribosomes, but not with correctly translating polysomes.</text>
</comment>
<dbReference type="PANTHER" id="PTHR35562:SF1">
    <property type="entry name" value="UPF0115 PROTEIN YFCN"/>
    <property type="match status" value="1"/>
</dbReference>
<dbReference type="GO" id="GO:0016787">
    <property type="term" value="F:hydrolase activity"/>
    <property type="evidence" value="ECO:0007669"/>
    <property type="project" value="UniProtKB-KW"/>
</dbReference>
<reference evidence="9" key="1">
    <citation type="submission" date="2023-01" db="EMBL/GenBank/DDBJ databases">
        <title>Complete genome sequence of Planctobacterium marinum strain Dej080120_11.</title>
        <authorList>
            <person name="Ueki S."/>
            <person name="Maruyama F."/>
        </authorList>
    </citation>
    <scope>NUCLEOTIDE SEQUENCE</scope>
    <source>
        <strain evidence="9">Dej080120_11</strain>
    </source>
</reference>